<reference evidence="6 7" key="1">
    <citation type="submission" date="2019-03" db="EMBL/GenBank/DDBJ databases">
        <title>Genomic Encyclopedia of Type Strains, Phase IV (KMG-IV): sequencing the most valuable type-strain genomes for metagenomic binning, comparative biology and taxonomic classification.</title>
        <authorList>
            <person name="Goeker M."/>
        </authorList>
    </citation>
    <scope>NUCLEOTIDE SEQUENCE [LARGE SCALE GENOMIC DNA]</scope>
    <source>
        <strain evidence="6 7">DSM 100309</strain>
    </source>
</reference>
<keyword evidence="7" id="KW-1185">Reference proteome</keyword>
<dbReference type="InterPro" id="IPR029044">
    <property type="entry name" value="Nucleotide-diphossugar_trans"/>
</dbReference>
<comment type="caution">
    <text evidence="6">The sequence shown here is derived from an EMBL/GenBank/DDBJ whole genome shotgun (WGS) entry which is preliminary data.</text>
</comment>
<keyword evidence="4" id="KW-0472">Membrane</keyword>
<dbReference type="EMBL" id="SMCO01000036">
    <property type="protein sequence ID" value="TCV79100.1"/>
    <property type="molecule type" value="Genomic_DNA"/>
</dbReference>
<organism evidence="6 7">
    <name type="scientific">Sulfurirhabdus autotrophica</name>
    <dbReference type="NCBI Taxonomy" id="1706046"/>
    <lineage>
        <taxon>Bacteria</taxon>
        <taxon>Pseudomonadati</taxon>
        <taxon>Pseudomonadota</taxon>
        <taxon>Betaproteobacteria</taxon>
        <taxon>Nitrosomonadales</taxon>
        <taxon>Sulfuricellaceae</taxon>
        <taxon>Sulfurirhabdus</taxon>
    </lineage>
</organism>
<sequence length="347" mass="39096">MGQQTKTHSKVTEEPVCSICIANYNGMGIIEDCLNSVFAQDCDFLFEVIVHDDASTDDSLTVLRNCYPSVNLIASDINVGFCVSNNRMATIACGRYILLLNNDAILFPDALSTLYDEAQKLSPAILGLPQYDAKTGVLVDIGSLSDPFLNPIPNLDPQRKDVAMIVGACLWIPKSLWQDLGGFPEWFHTVAEDMYLCCLARLWGYPVRVVSHSGFRHWMGSSLGGGGVKANRLSSNVRRRQLSERNKSFVMVLTYPSPLFQFIFPLHITLLVAEGAILALVRRDRVLFRDIYLGCLKVLWAERERLMYLRGQIQSGRKSGLRQFWSAFLPFPQKLRLLFRHGWPEVT</sequence>
<proteinExistence type="inferred from homology"/>
<dbReference type="InterPro" id="IPR001173">
    <property type="entry name" value="Glyco_trans_2-like"/>
</dbReference>
<dbReference type="Proteomes" id="UP000295367">
    <property type="component" value="Unassembled WGS sequence"/>
</dbReference>
<keyword evidence="2" id="KW-0328">Glycosyltransferase</keyword>
<evidence type="ECO:0000313" key="6">
    <source>
        <dbReference type="EMBL" id="TCV79100.1"/>
    </source>
</evidence>
<evidence type="ECO:0000256" key="4">
    <source>
        <dbReference type="SAM" id="Phobius"/>
    </source>
</evidence>
<evidence type="ECO:0000256" key="3">
    <source>
        <dbReference type="ARBA" id="ARBA00022679"/>
    </source>
</evidence>
<feature type="domain" description="Glycosyltransferase 2-like" evidence="5">
    <location>
        <begin position="18"/>
        <end position="135"/>
    </location>
</feature>
<protein>
    <submittedName>
        <fullName evidence="6">GT2 family glycosyltransferase</fullName>
    </submittedName>
</protein>
<keyword evidence="3 6" id="KW-0808">Transferase</keyword>
<evidence type="ECO:0000313" key="7">
    <source>
        <dbReference type="Proteomes" id="UP000295367"/>
    </source>
</evidence>
<dbReference type="AlphaFoldDB" id="A0A4R3XRC7"/>
<dbReference type="RefSeq" id="WP_124946047.1">
    <property type="nucleotide sequence ID" value="NZ_BHVT01000021.1"/>
</dbReference>
<keyword evidence="4" id="KW-1133">Transmembrane helix</keyword>
<name>A0A4R3XRC7_9PROT</name>
<gene>
    <name evidence="6" type="ORF">EDC63_1367</name>
</gene>
<evidence type="ECO:0000256" key="1">
    <source>
        <dbReference type="ARBA" id="ARBA00006739"/>
    </source>
</evidence>
<accession>A0A4R3XRC7</accession>
<dbReference type="OrthoDB" id="9798249at2"/>
<comment type="similarity">
    <text evidence="1">Belongs to the glycosyltransferase 2 family.</text>
</comment>
<evidence type="ECO:0000259" key="5">
    <source>
        <dbReference type="Pfam" id="PF00535"/>
    </source>
</evidence>
<dbReference type="Pfam" id="PF00535">
    <property type="entry name" value="Glycos_transf_2"/>
    <property type="match status" value="1"/>
</dbReference>
<dbReference type="SUPFAM" id="SSF53448">
    <property type="entry name" value="Nucleotide-diphospho-sugar transferases"/>
    <property type="match status" value="1"/>
</dbReference>
<dbReference type="PANTHER" id="PTHR43179:SF12">
    <property type="entry name" value="GALACTOFURANOSYLTRANSFERASE GLFT2"/>
    <property type="match status" value="1"/>
</dbReference>
<dbReference type="GO" id="GO:0016757">
    <property type="term" value="F:glycosyltransferase activity"/>
    <property type="evidence" value="ECO:0007669"/>
    <property type="project" value="UniProtKB-KW"/>
</dbReference>
<dbReference type="PANTHER" id="PTHR43179">
    <property type="entry name" value="RHAMNOSYLTRANSFERASE WBBL"/>
    <property type="match status" value="1"/>
</dbReference>
<feature type="transmembrane region" description="Helical" evidence="4">
    <location>
        <begin position="259"/>
        <end position="281"/>
    </location>
</feature>
<keyword evidence="4" id="KW-0812">Transmembrane</keyword>
<evidence type="ECO:0000256" key="2">
    <source>
        <dbReference type="ARBA" id="ARBA00022676"/>
    </source>
</evidence>
<dbReference type="Gene3D" id="3.90.550.10">
    <property type="entry name" value="Spore Coat Polysaccharide Biosynthesis Protein SpsA, Chain A"/>
    <property type="match status" value="1"/>
</dbReference>